<keyword evidence="3" id="KW-0688">Ribosomal frameshifting</keyword>
<dbReference type="PANTHER" id="PTHR10279:SF10">
    <property type="entry name" value="ORNITHINE DECARBOXYLASE ANTIZYME"/>
    <property type="match status" value="1"/>
</dbReference>
<reference evidence="4" key="1">
    <citation type="submission" date="2023-03" db="EMBL/GenBank/DDBJ databases">
        <authorList>
            <person name="Steffen K."/>
            <person name="Cardenas P."/>
        </authorList>
    </citation>
    <scope>NUCLEOTIDE SEQUENCE</scope>
</reference>
<dbReference type="InterPro" id="IPR002993">
    <property type="entry name" value="ODC_AZ"/>
</dbReference>
<comment type="caution">
    <text evidence="4">The sequence shown here is derived from an EMBL/GenBank/DDBJ whole genome shotgun (WGS) entry which is preliminary data.</text>
</comment>
<protein>
    <recommendedName>
        <fullName evidence="2">Ornithine decarboxylase antizyme</fullName>
    </recommendedName>
</protein>
<dbReference type="InterPro" id="IPR016181">
    <property type="entry name" value="Acyl_CoA_acyltransferase"/>
</dbReference>
<dbReference type="EMBL" id="CASHTH010004047">
    <property type="protein sequence ID" value="CAI8052847.1"/>
    <property type="molecule type" value="Genomic_DNA"/>
</dbReference>
<evidence type="ECO:0000313" key="5">
    <source>
        <dbReference type="Proteomes" id="UP001174909"/>
    </source>
</evidence>
<evidence type="ECO:0000256" key="2">
    <source>
        <dbReference type="ARBA" id="ARBA00017712"/>
    </source>
</evidence>
<dbReference type="SUPFAM" id="SSF55729">
    <property type="entry name" value="Acyl-CoA N-acyltransferases (Nat)"/>
    <property type="match status" value="1"/>
</dbReference>
<comment type="similarity">
    <text evidence="1">Belongs to the ODC antizyme family.</text>
</comment>
<dbReference type="Pfam" id="PF02100">
    <property type="entry name" value="ODC_AZ"/>
    <property type="match status" value="1"/>
</dbReference>
<gene>
    <name evidence="4" type="ORF">GBAR_LOCUS28919</name>
</gene>
<dbReference type="GO" id="GO:0008073">
    <property type="term" value="F:ornithine decarboxylase inhibitor activity"/>
    <property type="evidence" value="ECO:0007669"/>
    <property type="project" value="InterPro"/>
</dbReference>
<dbReference type="AlphaFoldDB" id="A0AA35TRT9"/>
<keyword evidence="5" id="KW-1185">Reference proteome</keyword>
<dbReference type="GO" id="GO:0075523">
    <property type="term" value="P:viral translational frameshifting"/>
    <property type="evidence" value="ECO:0007669"/>
    <property type="project" value="UniProtKB-KW"/>
</dbReference>
<evidence type="ECO:0000256" key="1">
    <source>
        <dbReference type="ARBA" id="ARBA00008796"/>
    </source>
</evidence>
<proteinExistence type="inferred from homology"/>
<dbReference type="GO" id="GO:0045732">
    <property type="term" value="P:positive regulation of protein catabolic process"/>
    <property type="evidence" value="ECO:0007669"/>
    <property type="project" value="TreeGrafter"/>
</dbReference>
<name>A0AA35TRT9_GEOBA</name>
<dbReference type="Gene3D" id="3.40.630.60">
    <property type="match status" value="1"/>
</dbReference>
<sequence length="82" mass="9546">MASISKECFVSLLEHAEEELRCRTVYVFFEQCVSAELRRQILHSFHLMGFQIVPPSDPTVSLVGSQYYFMSYELEDSDDDED</sequence>
<dbReference type="PANTHER" id="PTHR10279">
    <property type="entry name" value="ORNITHINE DECARBOXYLASE ANTIZYME"/>
    <property type="match status" value="1"/>
</dbReference>
<evidence type="ECO:0000313" key="4">
    <source>
        <dbReference type="EMBL" id="CAI8052847.1"/>
    </source>
</evidence>
<dbReference type="GO" id="GO:0005737">
    <property type="term" value="C:cytoplasm"/>
    <property type="evidence" value="ECO:0007669"/>
    <property type="project" value="TreeGrafter"/>
</dbReference>
<accession>A0AA35TRT9</accession>
<dbReference type="GO" id="GO:0005634">
    <property type="term" value="C:nucleus"/>
    <property type="evidence" value="ECO:0007669"/>
    <property type="project" value="TreeGrafter"/>
</dbReference>
<dbReference type="Proteomes" id="UP001174909">
    <property type="component" value="Unassembled WGS sequence"/>
</dbReference>
<evidence type="ECO:0000256" key="3">
    <source>
        <dbReference type="ARBA" id="ARBA00022758"/>
    </source>
</evidence>
<organism evidence="4 5">
    <name type="scientific">Geodia barretti</name>
    <name type="common">Barrett's horny sponge</name>
    <dbReference type="NCBI Taxonomy" id="519541"/>
    <lineage>
        <taxon>Eukaryota</taxon>
        <taxon>Metazoa</taxon>
        <taxon>Porifera</taxon>
        <taxon>Demospongiae</taxon>
        <taxon>Heteroscleromorpha</taxon>
        <taxon>Tetractinellida</taxon>
        <taxon>Astrophorina</taxon>
        <taxon>Geodiidae</taxon>
        <taxon>Geodia</taxon>
    </lineage>
</organism>
<dbReference type="InterPro" id="IPR038581">
    <property type="entry name" value="ODC_AZ_sf"/>
</dbReference>